<feature type="chain" id="PRO_5044810806" description="Malectin-like domain-containing protein" evidence="7">
    <location>
        <begin position="22"/>
        <end position="519"/>
    </location>
</feature>
<evidence type="ECO:0000256" key="6">
    <source>
        <dbReference type="ARBA" id="ARBA00023180"/>
    </source>
</evidence>
<evidence type="ECO:0000256" key="1">
    <source>
        <dbReference type="ARBA" id="ARBA00004167"/>
    </source>
</evidence>
<dbReference type="PANTHER" id="PTHR45631">
    <property type="entry name" value="OS07G0107800 PROTEIN-RELATED"/>
    <property type="match status" value="1"/>
</dbReference>
<dbReference type="PANTHER" id="PTHR45631:SF45">
    <property type="entry name" value="LEUCINE-RICH REPEAT (LRR) FAMILY PROTEIN"/>
    <property type="match status" value="1"/>
</dbReference>
<keyword evidence="10" id="KW-1185">Reference proteome</keyword>
<dbReference type="EMBL" id="JBJUIK010000010">
    <property type="protein sequence ID" value="KAL3515274.1"/>
    <property type="molecule type" value="Genomic_DNA"/>
</dbReference>
<organism evidence="9 10">
    <name type="scientific">Cinchona calisaya</name>
    <dbReference type="NCBI Taxonomy" id="153742"/>
    <lineage>
        <taxon>Eukaryota</taxon>
        <taxon>Viridiplantae</taxon>
        <taxon>Streptophyta</taxon>
        <taxon>Embryophyta</taxon>
        <taxon>Tracheophyta</taxon>
        <taxon>Spermatophyta</taxon>
        <taxon>Magnoliopsida</taxon>
        <taxon>eudicotyledons</taxon>
        <taxon>Gunneridae</taxon>
        <taxon>Pentapetalae</taxon>
        <taxon>asterids</taxon>
        <taxon>lamiids</taxon>
        <taxon>Gentianales</taxon>
        <taxon>Rubiaceae</taxon>
        <taxon>Cinchonoideae</taxon>
        <taxon>Cinchoneae</taxon>
        <taxon>Cinchona</taxon>
    </lineage>
</organism>
<evidence type="ECO:0000313" key="9">
    <source>
        <dbReference type="EMBL" id="KAL3515274.1"/>
    </source>
</evidence>
<keyword evidence="4" id="KW-0677">Repeat</keyword>
<reference evidence="9 10" key="1">
    <citation type="submission" date="2024-11" db="EMBL/GenBank/DDBJ databases">
        <title>A near-complete genome assembly of Cinchona calisaya.</title>
        <authorList>
            <person name="Lian D.C."/>
            <person name="Zhao X.W."/>
            <person name="Wei L."/>
        </authorList>
    </citation>
    <scope>NUCLEOTIDE SEQUENCE [LARGE SCALE GENOMIC DNA]</scope>
    <source>
        <tissue evidence="9">Nenye</tissue>
    </source>
</reference>
<evidence type="ECO:0000259" key="8">
    <source>
        <dbReference type="Pfam" id="PF12819"/>
    </source>
</evidence>
<comment type="caution">
    <text evidence="9">The sequence shown here is derived from an EMBL/GenBank/DDBJ whole genome shotgun (WGS) entry which is preliminary data.</text>
</comment>
<evidence type="ECO:0000256" key="2">
    <source>
        <dbReference type="ARBA" id="ARBA00022614"/>
    </source>
</evidence>
<dbReference type="GO" id="GO:0016020">
    <property type="term" value="C:membrane"/>
    <property type="evidence" value="ECO:0007669"/>
    <property type="project" value="UniProtKB-SubCell"/>
</dbReference>
<evidence type="ECO:0000256" key="4">
    <source>
        <dbReference type="ARBA" id="ARBA00022737"/>
    </source>
</evidence>
<proteinExistence type="predicted"/>
<keyword evidence="6" id="KW-0325">Glycoprotein</keyword>
<dbReference type="AlphaFoldDB" id="A0ABD2Z8T0"/>
<evidence type="ECO:0000256" key="3">
    <source>
        <dbReference type="ARBA" id="ARBA00022729"/>
    </source>
</evidence>
<evidence type="ECO:0000256" key="7">
    <source>
        <dbReference type="SAM" id="SignalP"/>
    </source>
</evidence>
<dbReference type="Pfam" id="PF12819">
    <property type="entry name" value="Malectin_like"/>
    <property type="match status" value="1"/>
</dbReference>
<dbReference type="Proteomes" id="UP001630127">
    <property type="component" value="Unassembled WGS sequence"/>
</dbReference>
<protein>
    <recommendedName>
        <fullName evidence="8">Malectin-like domain-containing protein</fullName>
    </recommendedName>
</protein>
<dbReference type="Gene3D" id="3.80.10.10">
    <property type="entry name" value="Ribonuclease Inhibitor"/>
    <property type="match status" value="1"/>
</dbReference>
<keyword evidence="5" id="KW-0472">Membrane</keyword>
<dbReference type="InterPro" id="IPR024788">
    <property type="entry name" value="Malectin-like_Carb-bd_dom"/>
</dbReference>
<keyword evidence="2" id="KW-0433">Leucine-rich repeat</keyword>
<accession>A0ABD2Z8T0</accession>
<gene>
    <name evidence="9" type="ORF">ACH5RR_022176</name>
</gene>
<dbReference type="PROSITE" id="PS51450">
    <property type="entry name" value="LRR"/>
    <property type="match status" value="1"/>
</dbReference>
<evidence type="ECO:0000313" key="10">
    <source>
        <dbReference type="Proteomes" id="UP001630127"/>
    </source>
</evidence>
<feature type="domain" description="Malectin-like" evidence="8">
    <location>
        <begin position="42"/>
        <end position="363"/>
    </location>
</feature>
<dbReference type="Pfam" id="PF00560">
    <property type="entry name" value="LRR_1"/>
    <property type="match status" value="2"/>
</dbReference>
<keyword evidence="3 7" id="KW-0732">Signal</keyword>
<feature type="signal peptide" evidence="7">
    <location>
        <begin position="1"/>
        <end position="21"/>
    </location>
</feature>
<dbReference type="Gene3D" id="2.60.120.430">
    <property type="entry name" value="Galactose-binding lectin"/>
    <property type="match status" value="2"/>
</dbReference>
<evidence type="ECO:0000256" key="5">
    <source>
        <dbReference type="ARBA" id="ARBA00023136"/>
    </source>
</evidence>
<sequence>MSLSIFLLWFVGVPLLVPGDAFIKLVAGSDPQPNPQGNDYNVNCGSNEDVETGELKYVADNAFVLSEGTKTATINQTDVLPILSTLRYILDKTIKKKLCYNFQVLRGGKYLVKTIFYYGNFDGGTNPPVFDLIIEGTKWSTVNTTQDYLKGLASFYEIIFVARDNKLTVCLSWNNETVSSPFISALEVHSLNDLMYNATDFNKYALMTVARHSFAPQGETIGFPDDKFGRVWYPFLDNNPSVSSHSNVTPSTFLNNPPEKVFQTAITTSRGKSLQVMWPPFPVPVSRYYIALYLQDTRTPSPYSWRVFDIVINGETFYPLLNVTTSGVMVFSTFWPLNGPTTITLTPKSDTPVGPLINAAEVLQLLALEGRTAARDVMVMDDLLRSIQHLPLDWEGDPCMPRENAWTGVTCKSRKATRIVSLNLTDFRVLTGVLPESLSNLSALHHLWLGGNSLSGPIPDLSSLKALETLHLEDNKLEGPIPESLGNLPNLREVFLQNNNFTGDIPASLKNRHDILLKI</sequence>
<dbReference type="InterPro" id="IPR001611">
    <property type="entry name" value="Leu-rich_rpt"/>
</dbReference>
<dbReference type="SUPFAM" id="SSF52058">
    <property type="entry name" value="L domain-like"/>
    <property type="match status" value="1"/>
</dbReference>
<comment type="subcellular location">
    <subcellularLocation>
        <location evidence="1">Membrane</location>
        <topology evidence="1">Single-pass membrane protein</topology>
    </subcellularLocation>
</comment>
<name>A0ABD2Z8T0_9GENT</name>
<dbReference type="InterPro" id="IPR032675">
    <property type="entry name" value="LRR_dom_sf"/>
</dbReference>
<dbReference type="FunFam" id="3.80.10.10:FF:000041">
    <property type="entry name" value="LRR receptor-like serine/threonine-protein kinase ERECTA"/>
    <property type="match status" value="1"/>
</dbReference>